<dbReference type="EC" id="6.3.2.34" evidence="2"/>
<dbReference type="AlphaFoldDB" id="A0A150HBJ5"/>
<dbReference type="GO" id="GO:0052619">
    <property type="term" value="F:coenzyme F420-1:gamma-L-glutamate ligase activity"/>
    <property type="evidence" value="ECO:0007669"/>
    <property type="project" value="UniProtKB-EC"/>
</dbReference>
<reference evidence="2 3" key="1">
    <citation type="submission" date="2016-01" db="EMBL/GenBank/DDBJ databases">
        <title>Use of Whole Genome Sequencing to ascertain that Brevibacterium massiliense (Roux, Raoult 2009) is a later heterotypic synonym of Brevibacterium ravenspurgense (Mages 2008).</title>
        <authorList>
            <person name="Bernier A.-M."/>
            <person name="Burdz T."/>
            <person name="Huynh C."/>
            <person name="Pachecho A.L."/>
            <person name="Wiebe D."/>
            <person name="Bonner C."/>
            <person name="Bernard K."/>
        </authorList>
    </citation>
    <scope>NUCLEOTIDE SEQUENCE [LARGE SCALE GENOMIC DNA]</scope>
    <source>
        <strain evidence="2 3">CCUG56047</strain>
    </source>
</reference>
<dbReference type="InterPro" id="IPR002847">
    <property type="entry name" value="F420-0_gamma-glut_ligase-dom"/>
</dbReference>
<dbReference type="PATRIC" id="fig|479117.4.peg.325"/>
<proteinExistence type="predicted"/>
<gene>
    <name evidence="2" type="primary">fbiB</name>
    <name evidence="2" type="ORF">Bravens_00329</name>
</gene>
<dbReference type="Gene3D" id="3.30.1330.100">
    <property type="entry name" value="CofE-like"/>
    <property type="match status" value="1"/>
</dbReference>
<sequence>MMARTSLATAFGIAAGFPQNPLDTDRTAALIAADIDRARVEIRDDDIIAVRADFVSACQGRLLPADSPDVETSVAEATRALIASRTFNGTPVRLTFTSNGTVEFNGGHRAKGQTVIAPVHHPHRWAAGAGAWLRSYFSADIGVVIFQDLPHPFRRGQRAGSLASYGVVDQKTADHAAATAALTAEDSTLAIIRAHSSSPVVPDAPTEHPAETFDETGGLAPWFRLGWAEACQSALGAHPEGLRPISGTRHDDILAHVSRAIATVRSGPARVPGEDGWRFVPMGSGARVLIEPATQTTVEDPRAAIGLGALVERFSSALWIEGLRADAHVRTDGSGADVRIIVP</sequence>
<accession>A0A150HBJ5</accession>
<feature type="domain" description="Coenzyme F420:L-glutamate ligase-like" evidence="1">
    <location>
        <begin position="25"/>
        <end position="170"/>
    </location>
</feature>
<dbReference type="Proteomes" id="UP000243589">
    <property type="component" value="Unassembled WGS sequence"/>
</dbReference>
<comment type="caution">
    <text evidence="2">The sequence shown here is derived from an EMBL/GenBank/DDBJ whole genome shotgun (WGS) entry which is preliminary data.</text>
</comment>
<keyword evidence="2" id="KW-0436">Ligase</keyword>
<dbReference type="EMBL" id="LQQC01000004">
    <property type="protein sequence ID" value="KXZ59395.1"/>
    <property type="molecule type" value="Genomic_DNA"/>
</dbReference>
<keyword evidence="3" id="KW-1185">Reference proteome</keyword>
<organism evidence="2 3">
    <name type="scientific">Brevibacterium ravenspurgense</name>
    <dbReference type="NCBI Taxonomy" id="479117"/>
    <lineage>
        <taxon>Bacteria</taxon>
        <taxon>Bacillati</taxon>
        <taxon>Actinomycetota</taxon>
        <taxon>Actinomycetes</taxon>
        <taxon>Micrococcales</taxon>
        <taxon>Brevibacteriaceae</taxon>
        <taxon>Brevibacterium</taxon>
    </lineage>
</organism>
<dbReference type="SUPFAM" id="SSF144010">
    <property type="entry name" value="CofE-like"/>
    <property type="match status" value="1"/>
</dbReference>
<evidence type="ECO:0000313" key="3">
    <source>
        <dbReference type="Proteomes" id="UP000243589"/>
    </source>
</evidence>
<protein>
    <submittedName>
        <fullName evidence="2">Coenzyme F420:L-glutamate ligase</fullName>
        <ecNumber evidence="2">6.3.2.34</ecNumber>
    </submittedName>
</protein>
<name>A0A150HBJ5_9MICO</name>
<dbReference type="Pfam" id="PF01996">
    <property type="entry name" value="F420_ligase"/>
    <property type="match status" value="1"/>
</dbReference>
<evidence type="ECO:0000313" key="2">
    <source>
        <dbReference type="EMBL" id="KXZ59395.1"/>
    </source>
</evidence>
<evidence type="ECO:0000259" key="1">
    <source>
        <dbReference type="Pfam" id="PF01996"/>
    </source>
</evidence>